<dbReference type="SUPFAM" id="SSF46785">
    <property type="entry name" value="Winged helix' DNA-binding domain"/>
    <property type="match status" value="1"/>
</dbReference>
<evidence type="ECO:0000313" key="7">
    <source>
        <dbReference type="EMBL" id="RVU43698.1"/>
    </source>
</evidence>
<evidence type="ECO:0000256" key="2">
    <source>
        <dbReference type="ARBA" id="ARBA00022448"/>
    </source>
</evidence>
<evidence type="ECO:0000256" key="1">
    <source>
        <dbReference type="ARBA" id="ARBA00008110"/>
    </source>
</evidence>
<protein>
    <submittedName>
        <fullName evidence="7">LysR family transcriptional regulator</fullName>
    </submittedName>
</protein>
<dbReference type="InterPro" id="IPR051815">
    <property type="entry name" value="Molybdate_resp_trans_reg"/>
</dbReference>
<dbReference type="InterPro" id="IPR008995">
    <property type="entry name" value="Mo/tungstate-bd_C_term_dom"/>
</dbReference>
<accession>A0A437RA87</accession>
<evidence type="ECO:0000256" key="4">
    <source>
        <dbReference type="ARBA" id="ARBA00022737"/>
    </source>
</evidence>
<dbReference type="AlphaFoldDB" id="A0A437RA87"/>
<evidence type="ECO:0000313" key="8">
    <source>
        <dbReference type="Proteomes" id="UP000285575"/>
    </source>
</evidence>
<dbReference type="PANTHER" id="PTHR30432:SF1">
    <property type="entry name" value="DNA-BINDING TRANSCRIPTIONAL DUAL REGULATOR MODE"/>
    <property type="match status" value="1"/>
</dbReference>
<dbReference type="Pfam" id="PF03459">
    <property type="entry name" value="TOBE"/>
    <property type="match status" value="1"/>
</dbReference>
<dbReference type="Gene3D" id="1.10.10.10">
    <property type="entry name" value="Winged helix-like DNA-binding domain superfamily/Winged helix DNA-binding domain"/>
    <property type="match status" value="1"/>
</dbReference>
<comment type="similarity">
    <text evidence="1 5">Belongs to the ModE family.</text>
</comment>
<dbReference type="Pfam" id="PF00126">
    <property type="entry name" value="HTH_1"/>
    <property type="match status" value="1"/>
</dbReference>
<feature type="domain" description="Mop" evidence="6">
    <location>
        <begin position="125"/>
        <end position="191"/>
    </location>
</feature>
<dbReference type="Proteomes" id="UP000285575">
    <property type="component" value="Unassembled WGS sequence"/>
</dbReference>
<sequence>MPSRSSTSRHRPALAEVLGQASTDKRIDILRRLGECGSISEAARQAGVSYKAAWQALETLSNLAGTPLVAKAVGGSGGGGAQLTAAGLQVLQAAAQLDAARTQVLAALAPGESRSGPGLAALALRTSLRNQLPCAVSALRQTAGQVRVALALRDGQLLHARITRESAQLLQLAPGLAVLALCKATAVRVAPTLAAADGRNLLQGTVSRASRAATGGEVALQLPGPLSLVGFSTGTAGLRAGQPAMAAIDEAGVVIASTG</sequence>
<evidence type="ECO:0000256" key="5">
    <source>
        <dbReference type="PIRNR" id="PIRNR005763"/>
    </source>
</evidence>
<dbReference type="SUPFAM" id="SSF50331">
    <property type="entry name" value="MOP-like"/>
    <property type="match status" value="1"/>
</dbReference>
<dbReference type="InterPro" id="IPR016462">
    <property type="entry name" value="ModE"/>
</dbReference>
<gene>
    <name evidence="7" type="ORF">EOE66_18645</name>
</gene>
<evidence type="ECO:0000256" key="3">
    <source>
        <dbReference type="ARBA" id="ARBA00022505"/>
    </source>
</evidence>
<dbReference type="InterPro" id="IPR036390">
    <property type="entry name" value="WH_DNA-bd_sf"/>
</dbReference>
<dbReference type="PIRSF" id="PIRSF005763">
    <property type="entry name" value="Txn_reg_ModE"/>
    <property type="match status" value="1"/>
</dbReference>
<dbReference type="InterPro" id="IPR005116">
    <property type="entry name" value="Transp-assoc_OB_typ1"/>
</dbReference>
<dbReference type="Gene3D" id="2.40.50.100">
    <property type="match status" value="1"/>
</dbReference>
<dbReference type="OrthoDB" id="9800709at2"/>
<evidence type="ECO:0000259" key="6">
    <source>
        <dbReference type="PROSITE" id="PS51866"/>
    </source>
</evidence>
<comment type="caution">
    <text evidence="7">The sequence shown here is derived from an EMBL/GenBank/DDBJ whole genome shotgun (WGS) entry which is preliminary data.</text>
</comment>
<reference evidence="7 8" key="1">
    <citation type="submission" date="2019-01" db="EMBL/GenBank/DDBJ databases">
        <authorList>
            <person name="Chen W.-M."/>
        </authorList>
    </citation>
    <scope>NUCLEOTIDE SEQUENCE [LARGE SCALE GENOMIC DNA]</scope>
    <source>
        <strain evidence="7 8">KYPY4</strain>
    </source>
</reference>
<dbReference type="GO" id="GO:0030151">
    <property type="term" value="F:molybdenum ion binding"/>
    <property type="evidence" value="ECO:0007669"/>
    <property type="project" value="UniProtKB-UniRule"/>
</dbReference>
<dbReference type="InterPro" id="IPR004606">
    <property type="entry name" value="Mop_domain"/>
</dbReference>
<dbReference type="RefSeq" id="WP_128230256.1">
    <property type="nucleotide sequence ID" value="NZ_SACR01000006.1"/>
</dbReference>
<dbReference type="GO" id="GO:0015689">
    <property type="term" value="P:molybdate ion transport"/>
    <property type="evidence" value="ECO:0007669"/>
    <property type="project" value="UniProtKB-UniRule"/>
</dbReference>
<dbReference type="EMBL" id="SACR01000006">
    <property type="protein sequence ID" value="RVU43698.1"/>
    <property type="molecule type" value="Genomic_DNA"/>
</dbReference>
<keyword evidence="2 5" id="KW-0813">Transport</keyword>
<keyword evidence="8" id="KW-1185">Reference proteome</keyword>
<dbReference type="PANTHER" id="PTHR30432">
    <property type="entry name" value="TRANSCRIPTIONAL REGULATOR MODE"/>
    <property type="match status" value="1"/>
</dbReference>
<dbReference type="InterPro" id="IPR000847">
    <property type="entry name" value="LysR_HTH_N"/>
</dbReference>
<proteinExistence type="inferred from homology"/>
<dbReference type="PROSITE" id="PS51866">
    <property type="entry name" value="MOP"/>
    <property type="match status" value="1"/>
</dbReference>
<keyword evidence="4" id="KW-0677">Repeat</keyword>
<organism evidence="7 8">
    <name type="scientific">Rubrivivax rivuli</name>
    <dbReference type="NCBI Taxonomy" id="1862385"/>
    <lineage>
        <taxon>Bacteria</taxon>
        <taxon>Pseudomonadati</taxon>
        <taxon>Pseudomonadota</taxon>
        <taxon>Betaproteobacteria</taxon>
        <taxon>Burkholderiales</taxon>
        <taxon>Sphaerotilaceae</taxon>
        <taxon>Rubrivivax</taxon>
    </lineage>
</organism>
<name>A0A437RA87_9BURK</name>
<dbReference type="InterPro" id="IPR036388">
    <property type="entry name" value="WH-like_DNA-bd_sf"/>
</dbReference>
<dbReference type="NCBIfam" id="TIGR00638">
    <property type="entry name" value="Mop"/>
    <property type="match status" value="1"/>
</dbReference>
<keyword evidence="3 5" id="KW-0500">Molybdenum</keyword>
<dbReference type="GO" id="GO:0003700">
    <property type="term" value="F:DNA-binding transcription factor activity"/>
    <property type="evidence" value="ECO:0007669"/>
    <property type="project" value="InterPro"/>
</dbReference>